<dbReference type="GO" id="GO:0050660">
    <property type="term" value="F:flavin adenine dinucleotide binding"/>
    <property type="evidence" value="ECO:0007669"/>
    <property type="project" value="InterPro"/>
</dbReference>
<reference evidence="11 12" key="1">
    <citation type="submission" date="2014-04" db="EMBL/GenBank/DDBJ databases">
        <title>Evolutionary Origins and Diversification of the Mycorrhizal Mutualists.</title>
        <authorList>
            <consortium name="DOE Joint Genome Institute"/>
            <consortium name="Mycorrhizal Genomics Consortium"/>
            <person name="Kohler A."/>
            <person name="Kuo A."/>
            <person name="Nagy L.G."/>
            <person name="Floudas D."/>
            <person name="Copeland A."/>
            <person name="Barry K.W."/>
            <person name="Cichocki N."/>
            <person name="Veneault-Fourrey C."/>
            <person name="LaButti K."/>
            <person name="Lindquist E.A."/>
            <person name="Lipzen A."/>
            <person name="Lundell T."/>
            <person name="Morin E."/>
            <person name="Murat C."/>
            <person name="Riley R."/>
            <person name="Ohm R."/>
            <person name="Sun H."/>
            <person name="Tunlid A."/>
            <person name="Henrissat B."/>
            <person name="Grigoriev I.V."/>
            <person name="Hibbett D.S."/>
            <person name="Martin F."/>
        </authorList>
    </citation>
    <scope>NUCLEOTIDE SEQUENCE [LARGE SCALE GENOMIC DNA]</scope>
    <source>
        <strain evidence="11 12">FD-317 M1</strain>
    </source>
</reference>
<evidence type="ECO:0000259" key="10">
    <source>
        <dbReference type="PROSITE" id="PS00624"/>
    </source>
</evidence>
<dbReference type="SUPFAM" id="SSF51905">
    <property type="entry name" value="FAD/NAD(P)-binding domain"/>
    <property type="match status" value="1"/>
</dbReference>
<keyword evidence="6" id="KW-0560">Oxidoreductase</keyword>
<dbReference type="InterPro" id="IPR000172">
    <property type="entry name" value="GMC_OxRdtase_N"/>
</dbReference>
<feature type="active site" description="Proton acceptor" evidence="8">
    <location>
        <position position="577"/>
    </location>
</feature>
<dbReference type="PANTHER" id="PTHR11552:SF201">
    <property type="entry name" value="GLUCOSE-METHANOL-CHOLINE OXIDOREDUCTASE N-TERMINAL DOMAIN-CONTAINING PROTEIN"/>
    <property type="match status" value="1"/>
</dbReference>
<dbReference type="Pfam" id="PF00732">
    <property type="entry name" value="GMC_oxred_N"/>
    <property type="match status" value="1"/>
</dbReference>
<evidence type="ECO:0000313" key="11">
    <source>
        <dbReference type="EMBL" id="KIK53500.1"/>
    </source>
</evidence>
<protein>
    <recommendedName>
        <fullName evidence="10">Glucose-methanol-choline oxidoreductase N-terminal domain-containing protein</fullName>
    </recommendedName>
</protein>
<evidence type="ECO:0000256" key="5">
    <source>
        <dbReference type="ARBA" id="ARBA00022827"/>
    </source>
</evidence>
<evidence type="ECO:0000256" key="2">
    <source>
        <dbReference type="ARBA" id="ARBA00010790"/>
    </source>
</evidence>
<keyword evidence="12" id="KW-1185">Reference proteome</keyword>
<evidence type="ECO:0000256" key="3">
    <source>
        <dbReference type="ARBA" id="ARBA00022630"/>
    </source>
</evidence>
<sequence>MALPNTSEKFDYLIVGAGTAGTTLAAKLSENPSVTVGLIEAGEYVTDMMSIMVPGMARMAHGNERVDWNFYTTNQSGCNNRKIFEPRGKLVGGSSALNYMVMGRASKEEYDALEVFGNPGWNWKSLLPYIKQVEGFVDPPPEIAKAYLAGGLTDEYNGRDGFIKKSFAHYFNDLHMPFLDAVNNLGVPINLDPANGANYGVSTGVFSIDPVTSTRSYAATAYYAPNTTRDNLVLFSKTQATKIVFNESHGGQLVATGVEVISDGKKLTLKAEKEVILAAGSFQSPQLLELSGIGKKEILQKHGIQPLVELPVGENLQDHPWVPFMFEISNKIETLDVLGNPERLQQEVKLYQERQRGMLSSVFSAFSFLPLQSVMTGKELSSFLQRLDQDPGSTGSAFDQKKVDFIKHWIQDGKHAQIELLQIPGFFSISPNLKPKDGSHYHTIMNGILHPLSKGSTHIVSSDPLDPPAIDPGYLKNSLDVDALVAGLRFSERIMKTAPYADAGGLHFDPSEEVLQDDKKIAEFVREKVEPFYHPVGTACMLPKEDGGVVDHNLKVYGTKNLRVVDASILPLELSQHIQATVYAIALKAADLILAENTV</sequence>
<dbReference type="Gene3D" id="3.50.50.60">
    <property type="entry name" value="FAD/NAD(P)-binding domain"/>
    <property type="match status" value="1"/>
</dbReference>
<evidence type="ECO:0000256" key="4">
    <source>
        <dbReference type="ARBA" id="ARBA00022729"/>
    </source>
</evidence>
<dbReference type="HOGENOM" id="CLU_002865_6_0_1"/>
<proteinExistence type="inferred from homology"/>
<evidence type="ECO:0000313" key="12">
    <source>
        <dbReference type="Proteomes" id="UP000053593"/>
    </source>
</evidence>
<evidence type="ECO:0000256" key="7">
    <source>
        <dbReference type="ARBA" id="ARBA00023180"/>
    </source>
</evidence>
<feature type="domain" description="Glucose-methanol-choline oxidoreductase N-terminal" evidence="10">
    <location>
        <begin position="280"/>
        <end position="294"/>
    </location>
</feature>
<dbReference type="AlphaFoldDB" id="A0A0D0ASX9"/>
<evidence type="ECO:0000256" key="1">
    <source>
        <dbReference type="ARBA" id="ARBA00001974"/>
    </source>
</evidence>
<dbReference type="PROSITE" id="PS00624">
    <property type="entry name" value="GMC_OXRED_2"/>
    <property type="match status" value="1"/>
</dbReference>
<keyword evidence="7" id="KW-0325">Glycoprotein</keyword>
<keyword evidence="3" id="KW-0285">Flavoprotein</keyword>
<organism evidence="11 12">
    <name type="scientific">Collybiopsis luxurians FD-317 M1</name>
    <dbReference type="NCBI Taxonomy" id="944289"/>
    <lineage>
        <taxon>Eukaryota</taxon>
        <taxon>Fungi</taxon>
        <taxon>Dikarya</taxon>
        <taxon>Basidiomycota</taxon>
        <taxon>Agaricomycotina</taxon>
        <taxon>Agaricomycetes</taxon>
        <taxon>Agaricomycetidae</taxon>
        <taxon>Agaricales</taxon>
        <taxon>Marasmiineae</taxon>
        <taxon>Omphalotaceae</taxon>
        <taxon>Collybiopsis</taxon>
        <taxon>Collybiopsis luxurians</taxon>
    </lineage>
</organism>
<evidence type="ECO:0000256" key="6">
    <source>
        <dbReference type="ARBA" id="ARBA00023002"/>
    </source>
</evidence>
<comment type="cofactor">
    <cofactor evidence="1 9">
        <name>FAD</name>
        <dbReference type="ChEBI" id="CHEBI:57692"/>
    </cofactor>
</comment>
<evidence type="ECO:0000256" key="8">
    <source>
        <dbReference type="PIRSR" id="PIRSR000137-1"/>
    </source>
</evidence>
<dbReference type="InterPro" id="IPR036188">
    <property type="entry name" value="FAD/NAD-bd_sf"/>
</dbReference>
<name>A0A0D0ASX9_9AGAR</name>
<accession>A0A0D0ASX9</accession>
<dbReference type="OrthoDB" id="269227at2759"/>
<dbReference type="Pfam" id="PF05199">
    <property type="entry name" value="GMC_oxred_C"/>
    <property type="match status" value="1"/>
</dbReference>
<dbReference type="EMBL" id="KN834828">
    <property type="protein sequence ID" value="KIK53500.1"/>
    <property type="molecule type" value="Genomic_DNA"/>
</dbReference>
<comment type="similarity">
    <text evidence="2">Belongs to the GMC oxidoreductase family.</text>
</comment>
<dbReference type="PIRSF" id="PIRSF000137">
    <property type="entry name" value="Alcohol_oxidase"/>
    <property type="match status" value="1"/>
</dbReference>
<keyword evidence="4" id="KW-0732">Signal</keyword>
<evidence type="ECO:0000256" key="9">
    <source>
        <dbReference type="PIRSR" id="PIRSR000137-2"/>
    </source>
</evidence>
<dbReference type="Gene3D" id="3.30.560.10">
    <property type="entry name" value="Glucose Oxidase, domain 3"/>
    <property type="match status" value="1"/>
</dbReference>
<gene>
    <name evidence="11" type="ORF">GYMLUDRAFT_232744</name>
</gene>
<dbReference type="GO" id="GO:0016614">
    <property type="term" value="F:oxidoreductase activity, acting on CH-OH group of donors"/>
    <property type="evidence" value="ECO:0007669"/>
    <property type="project" value="InterPro"/>
</dbReference>
<feature type="binding site" evidence="9">
    <location>
        <begin position="98"/>
        <end position="101"/>
    </location>
    <ligand>
        <name>FAD</name>
        <dbReference type="ChEBI" id="CHEBI:57692"/>
    </ligand>
</feature>
<dbReference type="InterPro" id="IPR012132">
    <property type="entry name" value="GMC_OxRdtase"/>
</dbReference>
<dbReference type="Proteomes" id="UP000053593">
    <property type="component" value="Unassembled WGS sequence"/>
</dbReference>
<dbReference type="InterPro" id="IPR007867">
    <property type="entry name" value="GMC_OxRtase_C"/>
</dbReference>
<dbReference type="PANTHER" id="PTHR11552">
    <property type="entry name" value="GLUCOSE-METHANOL-CHOLINE GMC OXIDOREDUCTASE"/>
    <property type="match status" value="1"/>
</dbReference>
<dbReference type="SUPFAM" id="SSF54373">
    <property type="entry name" value="FAD-linked reductases, C-terminal domain"/>
    <property type="match status" value="1"/>
</dbReference>
<feature type="active site" description="Proton donor" evidence="8">
    <location>
        <position position="534"/>
    </location>
</feature>
<keyword evidence="5 9" id="KW-0274">FAD</keyword>